<organism evidence="1 2">
    <name type="scientific">Halalkalibacter oceani</name>
    <dbReference type="NCBI Taxonomy" id="1653776"/>
    <lineage>
        <taxon>Bacteria</taxon>
        <taxon>Bacillati</taxon>
        <taxon>Bacillota</taxon>
        <taxon>Bacilli</taxon>
        <taxon>Bacillales</taxon>
        <taxon>Bacillaceae</taxon>
        <taxon>Halalkalibacter</taxon>
    </lineage>
</organism>
<gene>
    <name evidence="1" type="ORF">M3202_05760</name>
</gene>
<evidence type="ECO:0000313" key="2">
    <source>
        <dbReference type="Proteomes" id="UP001139179"/>
    </source>
</evidence>
<evidence type="ECO:0000313" key="1">
    <source>
        <dbReference type="EMBL" id="MCM3713582.1"/>
    </source>
</evidence>
<dbReference type="GO" id="GO:0016810">
    <property type="term" value="F:hydrolase activity, acting on carbon-nitrogen (but not peptide) bonds"/>
    <property type="evidence" value="ECO:0007669"/>
    <property type="project" value="InterPro"/>
</dbReference>
<proteinExistence type="predicted"/>
<dbReference type="EMBL" id="JAMBOL010000003">
    <property type="protein sequence ID" value="MCM3713582.1"/>
    <property type="molecule type" value="Genomic_DNA"/>
</dbReference>
<dbReference type="InterPro" id="IPR011059">
    <property type="entry name" value="Metal-dep_hydrolase_composite"/>
</dbReference>
<dbReference type="AlphaFoldDB" id="A0A9X2DNU4"/>
<dbReference type="Gene3D" id="3.20.20.140">
    <property type="entry name" value="Metal-dependent hydrolases"/>
    <property type="match status" value="1"/>
</dbReference>
<dbReference type="RefSeq" id="WP_251222389.1">
    <property type="nucleotide sequence ID" value="NZ_JAMBOL010000003.1"/>
</dbReference>
<keyword evidence="2" id="KW-1185">Reference proteome</keyword>
<dbReference type="Gene3D" id="2.30.40.10">
    <property type="entry name" value="Urease, subunit C, domain 1"/>
    <property type="match status" value="1"/>
</dbReference>
<dbReference type="SUPFAM" id="SSF51338">
    <property type="entry name" value="Composite domain of metallo-dependent hydrolases"/>
    <property type="match status" value="1"/>
</dbReference>
<accession>A0A9X2DNU4</accession>
<comment type="caution">
    <text evidence="1">The sequence shown here is derived from an EMBL/GenBank/DDBJ whole genome shotgun (WGS) entry which is preliminary data.</text>
</comment>
<protein>
    <recommendedName>
        <fullName evidence="3">Amidohydrolase-related domain-containing protein</fullName>
    </recommendedName>
</protein>
<dbReference type="Proteomes" id="UP001139179">
    <property type="component" value="Unassembled WGS sequence"/>
</dbReference>
<sequence>MYLLDRAVHLHEDSLQSRSYLIENGQVRYVTGNFKKWKQKRSVLEGIALEPGRVMVANRLLDAANFTSFREQQATFIEKGCTTVIVLPKADYERQLEAVMKRAKHSLASSTLDYVIGLSIPLSLLRCSVVRRCQKMKIPLLQIKLTSCRDIQQLPWSHIAQTLMSYPILLIPSVSEGAADQQMLLEVWEQCCDSYHIHTAPPLIEEAPWSKSLLQKSGLYPEKGVLLHGSDADYLLFSPKDRGGTVASKGGFVYHDNNPSVVVIRGQIIKENQMIVGKPGYGRYLQIKRPGRFLAIEDAT</sequence>
<evidence type="ECO:0008006" key="3">
    <source>
        <dbReference type="Google" id="ProtNLM"/>
    </source>
</evidence>
<name>A0A9X2DNU4_9BACI</name>
<reference evidence="1" key="1">
    <citation type="submission" date="2022-05" db="EMBL/GenBank/DDBJ databases">
        <title>Comparative Genomics of Spacecraft Associated Microbes.</title>
        <authorList>
            <person name="Tran M.T."/>
            <person name="Wright A."/>
            <person name="Seuylemezian A."/>
            <person name="Eisen J."/>
            <person name="Coil D."/>
        </authorList>
    </citation>
    <scope>NUCLEOTIDE SEQUENCE</scope>
    <source>
        <strain evidence="1">214.1.1</strain>
    </source>
</reference>